<comment type="catalytic activity">
    <reaction evidence="1 6">
        <text>alpha-D-ribose 1,5-bisphosphate + ATP = 5-phospho-alpha-D-ribose 1-diphosphate + ADP</text>
        <dbReference type="Rhea" id="RHEA:20109"/>
        <dbReference type="ChEBI" id="CHEBI:30616"/>
        <dbReference type="ChEBI" id="CHEBI:58017"/>
        <dbReference type="ChEBI" id="CHEBI:68688"/>
        <dbReference type="ChEBI" id="CHEBI:456216"/>
        <dbReference type="EC" id="2.7.4.23"/>
    </reaction>
</comment>
<evidence type="ECO:0000256" key="4">
    <source>
        <dbReference type="ARBA" id="ARBA00022741"/>
    </source>
</evidence>
<feature type="domain" description="Guanylate kinase/L-type calcium channel beta subunit" evidence="7">
    <location>
        <begin position="16"/>
        <end position="192"/>
    </location>
</feature>
<evidence type="ECO:0000256" key="2">
    <source>
        <dbReference type="ARBA" id="ARBA00005069"/>
    </source>
</evidence>
<dbReference type="Proteomes" id="UP000254889">
    <property type="component" value="Chromosome"/>
</dbReference>
<keyword evidence="9" id="KW-1185">Reference proteome</keyword>
<comment type="similarity">
    <text evidence="6">Belongs to the ribose 1,5-bisphosphokinase family.</text>
</comment>
<gene>
    <name evidence="6 8" type="primary">phnN</name>
    <name evidence="8" type="ORF">DW352_20570</name>
</gene>
<feature type="binding site" evidence="6">
    <location>
        <begin position="24"/>
        <end position="31"/>
    </location>
    <ligand>
        <name>ATP</name>
        <dbReference type="ChEBI" id="CHEBI:30616"/>
    </ligand>
</feature>
<evidence type="ECO:0000256" key="3">
    <source>
        <dbReference type="ARBA" id="ARBA00022679"/>
    </source>
</evidence>
<dbReference type="Gene3D" id="3.40.50.300">
    <property type="entry name" value="P-loop containing nucleotide triphosphate hydrolases"/>
    <property type="match status" value="1"/>
</dbReference>
<dbReference type="InterPro" id="IPR027417">
    <property type="entry name" value="P-loop_NTPase"/>
</dbReference>
<keyword evidence="8" id="KW-0418">Kinase</keyword>
<dbReference type="EC" id="2.7.4.23" evidence="6"/>
<proteinExistence type="inferred from homology"/>
<dbReference type="UniPathway" id="UPA00087">
    <property type="reaction ID" value="UER00175"/>
</dbReference>
<keyword evidence="4 6" id="KW-0547">Nucleotide-binding</keyword>
<dbReference type="RefSeq" id="WP_115693089.1">
    <property type="nucleotide sequence ID" value="NZ_CP031417.1"/>
</dbReference>
<sequence length="192" mass="20360">MTFAPTSAADAAPVGPGRFLLVVGPSGAGKDTVLTGARLRLAGDPTVHFPRRVVTRAVSETEDHDTLAGDAFDAAAESGSFALWWSAHGLKYGIPRAADDSIRAGHTVVCNVSRAIIADARVRYARVEAVLITAPAEILAARLAGRARESDGRLEDRIKRNDVYANFQADHIIQNAGPPEDAIQALLDIIRA</sequence>
<dbReference type="InterPro" id="IPR012699">
    <property type="entry name" value="PhnN"/>
</dbReference>
<protein>
    <recommendedName>
        <fullName evidence="6">Ribose 1,5-bisphosphate phosphokinase PhnN</fullName>
        <ecNumber evidence="6">2.7.4.23</ecNumber>
    </recommendedName>
    <alternativeName>
        <fullName evidence="6">Ribose 1,5-bisphosphokinase</fullName>
    </alternativeName>
</protein>
<reference evidence="8 9" key="1">
    <citation type="submission" date="2018-07" db="EMBL/GenBank/DDBJ databases">
        <authorList>
            <person name="Quirk P.G."/>
            <person name="Krulwich T.A."/>
        </authorList>
    </citation>
    <scope>NUCLEOTIDE SEQUENCE [LARGE SCALE GENOMIC DNA]</scope>
    <source>
        <strain evidence="8 9">CC-BB4</strain>
    </source>
</reference>
<dbReference type="GO" id="GO:0006015">
    <property type="term" value="P:5-phosphoribose 1-diphosphate biosynthetic process"/>
    <property type="evidence" value="ECO:0007669"/>
    <property type="project" value="UniProtKB-UniRule"/>
</dbReference>
<dbReference type="AlphaFoldDB" id="A0A346A0L3"/>
<organism evidence="8 9">
    <name type="scientific">Pseudolabrys taiwanensis</name>
    <dbReference type="NCBI Taxonomy" id="331696"/>
    <lineage>
        <taxon>Bacteria</taxon>
        <taxon>Pseudomonadati</taxon>
        <taxon>Pseudomonadota</taxon>
        <taxon>Alphaproteobacteria</taxon>
        <taxon>Hyphomicrobiales</taxon>
        <taxon>Xanthobacteraceae</taxon>
        <taxon>Pseudolabrys</taxon>
    </lineage>
</organism>
<evidence type="ECO:0000256" key="6">
    <source>
        <dbReference type="HAMAP-Rule" id="MF_00836"/>
    </source>
</evidence>
<dbReference type="GO" id="GO:0019634">
    <property type="term" value="P:organic phosphonate metabolic process"/>
    <property type="evidence" value="ECO:0007669"/>
    <property type="project" value="UniProtKB-UniRule"/>
</dbReference>
<dbReference type="OrthoDB" id="341217at2"/>
<dbReference type="NCBIfam" id="TIGR02322">
    <property type="entry name" value="phosphon_PhnN"/>
    <property type="match status" value="1"/>
</dbReference>
<dbReference type="EMBL" id="CP031417">
    <property type="protein sequence ID" value="AXK82710.1"/>
    <property type="molecule type" value="Genomic_DNA"/>
</dbReference>
<dbReference type="GO" id="GO:0005524">
    <property type="term" value="F:ATP binding"/>
    <property type="evidence" value="ECO:0007669"/>
    <property type="project" value="UniProtKB-KW"/>
</dbReference>
<keyword evidence="3 6" id="KW-0808">Transferase</keyword>
<dbReference type="GO" id="GO:0033863">
    <property type="term" value="F:ribose 1,5-bisphosphate phosphokinase activity"/>
    <property type="evidence" value="ECO:0007669"/>
    <property type="project" value="UniProtKB-UniRule"/>
</dbReference>
<evidence type="ECO:0000313" key="9">
    <source>
        <dbReference type="Proteomes" id="UP000254889"/>
    </source>
</evidence>
<comment type="function">
    <text evidence="6">Catalyzes the phosphorylation of ribose 1,5-bisphosphate to 5-phospho-D-ribosyl alpha-1-diphosphate (PRPP).</text>
</comment>
<evidence type="ECO:0000256" key="5">
    <source>
        <dbReference type="ARBA" id="ARBA00022840"/>
    </source>
</evidence>
<evidence type="ECO:0000256" key="1">
    <source>
        <dbReference type="ARBA" id="ARBA00000373"/>
    </source>
</evidence>
<evidence type="ECO:0000313" key="8">
    <source>
        <dbReference type="EMBL" id="AXK82710.1"/>
    </source>
</evidence>
<dbReference type="KEGG" id="ptaw:DW352_20570"/>
<name>A0A346A0L3_9HYPH</name>
<dbReference type="InterPro" id="IPR008145">
    <property type="entry name" value="GK/Ca_channel_bsu"/>
</dbReference>
<accession>A0A346A0L3</accession>
<dbReference type="HAMAP" id="MF_00836">
    <property type="entry name" value="PhnN"/>
    <property type="match status" value="1"/>
</dbReference>
<comment type="pathway">
    <text evidence="2 6">Metabolic intermediate biosynthesis; 5-phospho-alpha-D-ribose 1-diphosphate biosynthesis; 5-phospho-alpha-D-ribose 1-diphosphate from D-ribose 5-phosphate (route II): step 3/3.</text>
</comment>
<dbReference type="SUPFAM" id="SSF52540">
    <property type="entry name" value="P-loop containing nucleoside triphosphate hydrolases"/>
    <property type="match status" value="1"/>
</dbReference>
<evidence type="ECO:0000259" key="7">
    <source>
        <dbReference type="SMART" id="SM00072"/>
    </source>
</evidence>
<keyword evidence="5 6" id="KW-0067">ATP-binding</keyword>
<dbReference type="SMART" id="SM00072">
    <property type="entry name" value="GuKc"/>
    <property type="match status" value="1"/>
</dbReference>